<name>A0AC35FTT5_9BILA</name>
<organism evidence="1 2">
    <name type="scientific">Panagrolaimus sp. PS1159</name>
    <dbReference type="NCBI Taxonomy" id="55785"/>
    <lineage>
        <taxon>Eukaryota</taxon>
        <taxon>Metazoa</taxon>
        <taxon>Ecdysozoa</taxon>
        <taxon>Nematoda</taxon>
        <taxon>Chromadorea</taxon>
        <taxon>Rhabditida</taxon>
        <taxon>Tylenchina</taxon>
        <taxon>Panagrolaimomorpha</taxon>
        <taxon>Panagrolaimoidea</taxon>
        <taxon>Panagrolaimidae</taxon>
        <taxon>Panagrolaimus</taxon>
    </lineage>
</organism>
<protein>
    <submittedName>
        <fullName evidence="2">Uncharacterized protein</fullName>
    </submittedName>
</protein>
<reference evidence="2" key="1">
    <citation type="submission" date="2022-11" db="UniProtKB">
        <authorList>
            <consortium name="WormBaseParasite"/>
        </authorList>
    </citation>
    <scope>IDENTIFICATION</scope>
</reference>
<accession>A0AC35FTT5</accession>
<evidence type="ECO:0000313" key="1">
    <source>
        <dbReference type="Proteomes" id="UP000887580"/>
    </source>
</evidence>
<proteinExistence type="predicted"/>
<sequence>MNRFSNLFIHQCPNFNRFASRLTRTTPAINPQTISIPFQQAEKLAKKEKVICDLCQSELVQRSKTPLSRFVFFFGVGI</sequence>
<dbReference type="Proteomes" id="UP000887580">
    <property type="component" value="Unplaced"/>
</dbReference>
<dbReference type="WBParaSite" id="PS1159_v2.g20739.t1">
    <property type="protein sequence ID" value="PS1159_v2.g20739.t1"/>
    <property type="gene ID" value="PS1159_v2.g20739"/>
</dbReference>
<evidence type="ECO:0000313" key="2">
    <source>
        <dbReference type="WBParaSite" id="PS1159_v2.g20739.t1"/>
    </source>
</evidence>